<gene>
    <name evidence="1" type="ORF">GCM10009807_11260</name>
</gene>
<evidence type="ECO:0000313" key="2">
    <source>
        <dbReference type="Proteomes" id="UP001500596"/>
    </source>
</evidence>
<protein>
    <submittedName>
        <fullName evidence="1">Uncharacterized protein</fullName>
    </submittedName>
</protein>
<organism evidence="1 2">
    <name type="scientific">Microbacterium lacus</name>
    <dbReference type="NCBI Taxonomy" id="415217"/>
    <lineage>
        <taxon>Bacteria</taxon>
        <taxon>Bacillati</taxon>
        <taxon>Actinomycetota</taxon>
        <taxon>Actinomycetes</taxon>
        <taxon>Micrococcales</taxon>
        <taxon>Microbacteriaceae</taxon>
        <taxon>Microbacterium</taxon>
    </lineage>
</organism>
<proteinExistence type="predicted"/>
<sequence>MDNFSSGRDQLPYALGVRWENFFDDLEGQLAAEWEAERAALDTEAERLRLSRVALRERLSVLIDRERTGGVPAFEIVDGTVLSAEVTGVGSDWVALDGGTAGAVVVPVTAIASIALPHEDVLRSARPAAGRTGLSERMGFGFVMRDIVRRRITVTVHLTHGRVLSGTIDRAGAEHLDIALHEPGTVRRAAEVTGHRLVPFSSIGWVRLDGAAALR</sequence>
<dbReference type="EMBL" id="BAAAPK010000001">
    <property type="protein sequence ID" value="GAA1668867.1"/>
    <property type="molecule type" value="Genomic_DNA"/>
</dbReference>
<evidence type="ECO:0000313" key="1">
    <source>
        <dbReference type="EMBL" id="GAA1668867.1"/>
    </source>
</evidence>
<comment type="caution">
    <text evidence="1">The sequence shown here is derived from an EMBL/GenBank/DDBJ whole genome shotgun (WGS) entry which is preliminary data.</text>
</comment>
<accession>A0ABN2GCL1</accession>
<reference evidence="1 2" key="1">
    <citation type="journal article" date="2019" name="Int. J. Syst. Evol. Microbiol.">
        <title>The Global Catalogue of Microorganisms (GCM) 10K type strain sequencing project: providing services to taxonomists for standard genome sequencing and annotation.</title>
        <authorList>
            <consortium name="The Broad Institute Genomics Platform"/>
            <consortium name="The Broad Institute Genome Sequencing Center for Infectious Disease"/>
            <person name="Wu L."/>
            <person name="Ma J."/>
        </authorList>
    </citation>
    <scope>NUCLEOTIDE SEQUENCE [LARGE SCALE GENOMIC DNA]</scope>
    <source>
        <strain evidence="1 2">JCM 15575</strain>
    </source>
</reference>
<keyword evidence="2" id="KW-1185">Reference proteome</keyword>
<name>A0ABN2GCL1_9MICO</name>
<dbReference type="Proteomes" id="UP001500596">
    <property type="component" value="Unassembled WGS sequence"/>
</dbReference>